<dbReference type="GO" id="GO:0009279">
    <property type="term" value="C:cell outer membrane"/>
    <property type="evidence" value="ECO:0007669"/>
    <property type="project" value="UniProtKB-SubCell"/>
</dbReference>
<evidence type="ECO:0000256" key="8">
    <source>
        <dbReference type="ARBA" id="ARBA00023004"/>
    </source>
</evidence>
<comment type="subcellular location">
    <subcellularLocation>
        <location evidence="1 14">Cell outer membrane</location>
        <topology evidence="1 14">Multi-pass membrane protein</topology>
    </subcellularLocation>
</comment>
<keyword evidence="11 14" id="KW-0472">Membrane</keyword>
<dbReference type="InterPro" id="IPR039426">
    <property type="entry name" value="TonB-dep_rcpt-like"/>
</dbReference>
<dbReference type="CDD" id="cd01347">
    <property type="entry name" value="ligand_gated_channel"/>
    <property type="match status" value="1"/>
</dbReference>
<reference evidence="21 22" key="1">
    <citation type="submission" date="2021-03" db="EMBL/GenBank/DDBJ databases">
        <authorList>
            <person name="Shang D.-D."/>
            <person name="Du Z.-J."/>
            <person name="Chen G.-J."/>
        </authorList>
    </citation>
    <scope>NUCLEOTIDE SEQUENCE [LARGE SCALE GENOMIC DNA]</scope>
    <source>
        <strain evidence="21 22">F2608</strain>
    </source>
</reference>
<dbReference type="PANTHER" id="PTHR32552">
    <property type="entry name" value="FERRICHROME IRON RECEPTOR-RELATED"/>
    <property type="match status" value="1"/>
</dbReference>
<sequence>MTTNSPKRLVIAVRTQPWLTITMTAGLTMAVSASSLAQETANLPVDTEPNPQPSVTLAPIMVTAKKYEGYAAYNPTSGTKTNTEWLDVPQSVSVVTKTELEDRGAVRVLDAVKGVAGLNNTLGEGSRDEFVLRGFNGLNDVYSDGMRDDGKLQSYRSLANVERVEVVKGPAGALYGRGSAGGIINLVSKKAEGDEFDKVQAQVGSDGLAVARVDSSHKLSDTLNARLNAEYRRSDSFVDHVDSNDVFIAPTVRWQPDDQQTLDFSFDFTRQHLVPYRGVPAKDGKPVDVPVHTFYGSTNDYQDSDTWHAKVNHEFAINDEMTWTNRASYSHITLEQKGTRQSPANVTDNQVGRTVNNFGYDPRTSKTVQSELAWNAGNHELLFGADYNDIDIDLTLATDKNVPPISATNPSAGATPNPGFPKFRKNSTQSVGVFAQDVYHIGDWSLVGNVRYDNIQLDQRFQGQDSELNDDKFSYRAGIVYNFTDATSAYATAARSWQLPYSGIYINPKLAALYQTDLKEIGVKTYLHNDDIMLNAAVYQIDKEDPKTNDNREVIDKDEFRHQGLELEARGKIRDNWDISAGYSYLDAEDKKTGLVPNDVPEQTFSLWSAYQPTDQWRVGGGVNYVSDRYAGDAEAVKLDGYTTVDLMAAYSAGQHNVQLNLNNALDKKYAFGATNGSSGKNQIGFGAPRTWLLTYNYEF</sequence>
<evidence type="ECO:0000256" key="3">
    <source>
        <dbReference type="ARBA" id="ARBA00022448"/>
    </source>
</evidence>
<evidence type="ECO:0000313" key="21">
    <source>
        <dbReference type="EMBL" id="MBO1517240.1"/>
    </source>
</evidence>
<keyword evidence="10 16" id="KW-0798">TonB box</keyword>
<dbReference type="GO" id="GO:0015891">
    <property type="term" value="P:siderophore transport"/>
    <property type="evidence" value="ECO:0007669"/>
    <property type="project" value="InterPro"/>
</dbReference>
<dbReference type="InterPro" id="IPR036942">
    <property type="entry name" value="Beta-barrel_TonB_sf"/>
</dbReference>
<keyword evidence="5" id="KW-0410">Iron transport</keyword>
<keyword evidence="6 14" id="KW-0812">Transmembrane</keyword>
<keyword evidence="13 14" id="KW-0998">Cell outer membrane</keyword>
<organism evidence="21 22">
    <name type="scientific">Psychrobacter halodurans</name>
    <dbReference type="NCBI Taxonomy" id="2818439"/>
    <lineage>
        <taxon>Bacteria</taxon>
        <taxon>Pseudomonadati</taxon>
        <taxon>Pseudomonadota</taxon>
        <taxon>Gammaproteobacteria</taxon>
        <taxon>Moraxellales</taxon>
        <taxon>Moraxellaceae</taxon>
        <taxon>Psychrobacter</taxon>
    </lineage>
</organism>
<evidence type="ECO:0000256" key="6">
    <source>
        <dbReference type="ARBA" id="ARBA00022692"/>
    </source>
</evidence>
<keyword evidence="12 21" id="KW-0675">Receptor</keyword>
<keyword evidence="8" id="KW-0408">Iron</keyword>
<dbReference type="InterPro" id="IPR010105">
    <property type="entry name" value="TonB_sidphr_rcpt"/>
</dbReference>
<keyword evidence="3 14" id="KW-0813">Transport</keyword>
<evidence type="ECO:0000256" key="10">
    <source>
        <dbReference type="ARBA" id="ARBA00023077"/>
    </source>
</evidence>
<keyword evidence="9" id="KW-0406">Ion transport</keyword>
<dbReference type="PROSITE" id="PS52016">
    <property type="entry name" value="TONB_DEPENDENT_REC_3"/>
    <property type="match status" value="1"/>
</dbReference>
<dbReference type="Proteomes" id="UP000664161">
    <property type="component" value="Unassembled WGS sequence"/>
</dbReference>
<dbReference type="NCBIfam" id="TIGR01783">
    <property type="entry name" value="TonB-siderophor"/>
    <property type="match status" value="1"/>
</dbReference>
<dbReference type="EMBL" id="JAGBKN010000014">
    <property type="protein sequence ID" value="MBO1517240.1"/>
    <property type="molecule type" value="Genomic_DNA"/>
</dbReference>
<feature type="compositionally biased region" description="Polar residues" evidence="17">
    <location>
        <begin position="339"/>
        <end position="357"/>
    </location>
</feature>
<evidence type="ECO:0000256" key="7">
    <source>
        <dbReference type="ARBA" id="ARBA00022729"/>
    </source>
</evidence>
<dbReference type="InterPro" id="IPR010917">
    <property type="entry name" value="TonB_rcpt_CS"/>
</dbReference>
<gene>
    <name evidence="21" type="ORF">J3491_07840</name>
</gene>
<evidence type="ECO:0000313" key="22">
    <source>
        <dbReference type="Proteomes" id="UP000664161"/>
    </source>
</evidence>
<evidence type="ECO:0000256" key="12">
    <source>
        <dbReference type="ARBA" id="ARBA00023170"/>
    </source>
</evidence>
<evidence type="ECO:0000256" key="4">
    <source>
        <dbReference type="ARBA" id="ARBA00022452"/>
    </source>
</evidence>
<evidence type="ECO:0000259" key="20">
    <source>
        <dbReference type="Pfam" id="PF07715"/>
    </source>
</evidence>
<proteinExistence type="inferred from homology"/>
<comment type="caution">
    <text evidence="21">The sequence shown here is derived from an EMBL/GenBank/DDBJ whole genome shotgun (WGS) entry which is preliminary data.</text>
</comment>
<feature type="short sequence motif" description="TonB C-terminal box" evidence="15">
    <location>
        <begin position="683"/>
        <end position="700"/>
    </location>
</feature>
<dbReference type="InterPro" id="IPR037066">
    <property type="entry name" value="Plug_dom_sf"/>
</dbReference>
<keyword evidence="7 18" id="KW-0732">Signal</keyword>
<evidence type="ECO:0000256" key="13">
    <source>
        <dbReference type="ARBA" id="ARBA00023237"/>
    </source>
</evidence>
<evidence type="ECO:0000256" key="15">
    <source>
        <dbReference type="PROSITE-ProRule" id="PRU10144"/>
    </source>
</evidence>
<dbReference type="Pfam" id="PF00593">
    <property type="entry name" value="TonB_dep_Rec_b-barrel"/>
    <property type="match status" value="1"/>
</dbReference>
<protein>
    <submittedName>
        <fullName evidence="21">TonB-dependent siderophore receptor</fullName>
    </submittedName>
</protein>
<evidence type="ECO:0000259" key="19">
    <source>
        <dbReference type="Pfam" id="PF00593"/>
    </source>
</evidence>
<dbReference type="Gene3D" id="2.170.130.10">
    <property type="entry name" value="TonB-dependent receptor, plug domain"/>
    <property type="match status" value="1"/>
</dbReference>
<dbReference type="SUPFAM" id="SSF56935">
    <property type="entry name" value="Porins"/>
    <property type="match status" value="1"/>
</dbReference>
<evidence type="ECO:0000256" key="1">
    <source>
        <dbReference type="ARBA" id="ARBA00004571"/>
    </source>
</evidence>
<dbReference type="Gene3D" id="2.40.170.20">
    <property type="entry name" value="TonB-dependent receptor, beta-barrel domain"/>
    <property type="match status" value="1"/>
</dbReference>
<evidence type="ECO:0000256" key="16">
    <source>
        <dbReference type="RuleBase" id="RU003357"/>
    </source>
</evidence>
<feature type="region of interest" description="Disordered" evidence="17">
    <location>
        <begin position="403"/>
        <end position="422"/>
    </location>
</feature>
<evidence type="ECO:0000256" key="14">
    <source>
        <dbReference type="PROSITE-ProRule" id="PRU01360"/>
    </source>
</evidence>
<comment type="similarity">
    <text evidence="2 14 16">Belongs to the TonB-dependent receptor family.</text>
</comment>
<feature type="chain" id="PRO_5043700170" evidence="18">
    <location>
        <begin position="38"/>
        <end position="700"/>
    </location>
</feature>
<evidence type="ECO:0000256" key="17">
    <source>
        <dbReference type="SAM" id="MobiDB-lite"/>
    </source>
</evidence>
<feature type="signal peptide" evidence="18">
    <location>
        <begin position="1"/>
        <end position="37"/>
    </location>
</feature>
<feature type="domain" description="TonB-dependent receptor plug" evidence="20">
    <location>
        <begin position="87"/>
        <end position="183"/>
    </location>
</feature>
<feature type="region of interest" description="Disordered" evidence="17">
    <location>
        <begin position="336"/>
        <end position="362"/>
    </location>
</feature>
<evidence type="ECO:0000256" key="11">
    <source>
        <dbReference type="ARBA" id="ARBA00023136"/>
    </source>
</evidence>
<dbReference type="Pfam" id="PF07715">
    <property type="entry name" value="Plug"/>
    <property type="match status" value="1"/>
</dbReference>
<keyword evidence="4 14" id="KW-1134">Transmembrane beta strand</keyword>
<name>A0AAW4IPP7_9GAMM</name>
<dbReference type="AlphaFoldDB" id="A0AAW4IPP7"/>
<evidence type="ECO:0000256" key="5">
    <source>
        <dbReference type="ARBA" id="ARBA00022496"/>
    </source>
</evidence>
<evidence type="ECO:0000256" key="9">
    <source>
        <dbReference type="ARBA" id="ARBA00023065"/>
    </source>
</evidence>
<feature type="domain" description="TonB-dependent receptor-like beta-barrel" evidence="19">
    <location>
        <begin position="254"/>
        <end position="664"/>
    </location>
</feature>
<dbReference type="PROSITE" id="PS01156">
    <property type="entry name" value="TONB_DEPENDENT_REC_2"/>
    <property type="match status" value="1"/>
</dbReference>
<keyword evidence="22" id="KW-1185">Reference proteome</keyword>
<dbReference type="PANTHER" id="PTHR32552:SF68">
    <property type="entry name" value="FERRICHROME OUTER MEMBRANE TRANSPORTER_PHAGE RECEPTOR"/>
    <property type="match status" value="1"/>
</dbReference>
<dbReference type="FunFam" id="2.170.130.10:FF:000001">
    <property type="entry name" value="Catecholate siderophore TonB-dependent receptor"/>
    <property type="match status" value="1"/>
</dbReference>
<dbReference type="RefSeq" id="WP_207969750.1">
    <property type="nucleotide sequence ID" value="NZ_JAGBKN010000014.1"/>
</dbReference>
<accession>A0AAW4IPP7</accession>
<dbReference type="InterPro" id="IPR012910">
    <property type="entry name" value="Plug_dom"/>
</dbReference>
<dbReference type="GO" id="GO:0015344">
    <property type="term" value="F:siderophore uptake transmembrane transporter activity"/>
    <property type="evidence" value="ECO:0007669"/>
    <property type="project" value="TreeGrafter"/>
</dbReference>
<evidence type="ECO:0000256" key="18">
    <source>
        <dbReference type="SAM" id="SignalP"/>
    </source>
</evidence>
<evidence type="ECO:0000256" key="2">
    <source>
        <dbReference type="ARBA" id="ARBA00009810"/>
    </source>
</evidence>
<dbReference type="InterPro" id="IPR000531">
    <property type="entry name" value="Beta-barrel_TonB"/>
</dbReference>
<dbReference type="GO" id="GO:0038023">
    <property type="term" value="F:signaling receptor activity"/>
    <property type="evidence" value="ECO:0007669"/>
    <property type="project" value="InterPro"/>
</dbReference>